<keyword evidence="9" id="KW-0347">Helicase</keyword>
<dbReference type="SMART" id="SM00487">
    <property type="entry name" value="DEXDc"/>
    <property type="match status" value="1"/>
</dbReference>
<dbReference type="Proteomes" id="UP000002316">
    <property type="component" value="Chromosome 6"/>
</dbReference>
<dbReference type="PANTHER" id="PTHR13710">
    <property type="entry name" value="DNA HELICASE RECQ FAMILY MEMBER"/>
    <property type="match status" value="1"/>
</dbReference>
<dbReference type="VEuPathDB" id="TriTrypDB:Tbg972.6.3340"/>
<dbReference type="GO" id="GO:0009378">
    <property type="term" value="F:four-way junction helicase activity"/>
    <property type="evidence" value="ECO:0007669"/>
    <property type="project" value="TreeGrafter"/>
</dbReference>
<dbReference type="InterPro" id="IPR014001">
    <property type="entry name" value="Helicase_ATP-bd"/>
</dbReference>
<dbReference type="GO" id="GO:0000724">
    <property type="term" value="P:double-strand break repair via homologous recombination"/>
    <property type="evidence" value="ECO:0007669"/>
    <property type="project" value="TreeGrafter"/>
</dbReference>
<evidence type="ECO:0000256" key="5">
    <source>
        <dbReference type="ARBA" id="ARBA00034808"/>
    </source>
</evidence>
<sequence length="914" mass="102025">MQNSYEEILFDDVASDNTPSEGETLTPVNVELVHDEKNNTEEEKEEEEYLMRVPFLAPRRASTFCNTPPSDHRNNSNGLTVCHVAHSVPQDENPVGLPANAAFPMNCIRKGVDEDDKSILQVTLERLFKETPRSNTSTIPICSYLLQNHLGVSSGEFREGQQEAVLAILQGESTLAVFPTGWGKTLCFQVPILVHRLLFQQKLMLWKQKQLENVSLPEYTAPCSRFGVVVSPLLSLMADQVERITKDGSLKAVILSSATSGARDKDLLESLSSPVCNIDLVFLSPEKIVRHRELRQVLKGQVHRIAFICIDEAHCVSQWAYDFRPSFLYVHRVLEDIVLGGDFSPPFLCLTATATPSVIDDLQSTFNIRRTVVVPYQRANLQLEAVSLLSENVTKDSPPTHSDLREKLLQTVLELPKPMLVYVQTRADADELAKFLSSKLGAAQNGKARKKGDTTRSLLFTSATHEKIQNGTVENITSGVEGRPLVIQSYHAALERHARTKCQNQFMHDRIDVLIATVAFGMGIDKPNIRSVVHASVPSSIESYVQETGRAGRDGKLSICRLLYNPYDFYALRSRLLSSLVSPTEMLSVVTHILSSPVTRFGDKLIVVSVSKISEELMMSEETVETVLFMMLTLESGVLTACHGTSPTGYRVIRWSTEINTTTTNGKRKRDRDVQSGVGSALAQLEALDGVFETCRNNKRMESVVNAANALNMSLSDFNFRLDDLSASGFVSLQKLPTGYVITVGDRFVEVSSPTARQELATRLWSLYNNRLESLVKSLELTFAVLRCPTHESVRAGLEWDPRRNLSSEFLLQKEGIPCWQAPRRSLTKVDAVMTLNDFVEKNRTRINGSYEAARALLGVLPKSLTSRGKYAGELPLALSWYVRSPHFGLLREFDLQLILKLLTPHNLDEKEET</sequence>
<dbReference type="SUPFAM" id="SSF52540">
    <property type="entry name" value="P-loop containing nucleoside triphosphate hydrolases"/>
    <property type="match status" value="1"/>
</dbReference>
<dbReference type="EMBL" id="FN554969">
    <property type="protein sequence ID" value="CBH11856.1"/>
    <property type="molecule type" value="Genomic_DNA"/>
</dbReference>
<dbReference type="InterPro" id="IPR027417">
    <property type="entry name" value="P-loop_NTPase"/>
</dbReference>
<dbReference type="GO" id="GO:0005524">
    <property type="term" value="F:ATP binding"/>
    <property type="evidence" value="ECO:0007669"/>
    <property type="project" value="UniProtKB-KW"/>
</dbReference>
<dbReference type="KEGG" id="tbg:TbgDal_VI3340"/>
<evidence type="ECO:0000256" key="2">
    <source>
        <dbReference type="ARBA" id="ARBA00022741"/>
    </source>
</evidence>
<accession>C9ZR26</accession>
<keyword evidence="2" id="KW-0547">Nucleotide-binding</keyword>
<dbReference type="AlphaFoldDB" id="C9ZR26"/>
<dbReference type="GO" id="GO:0016787">
    <property type="term" value="F:hydrolase activity"/>
    <property type="evidence" value="ECO:0007669"/>
    <property type="project" value="UniProtKB-KW"/>
</dbReference>
<keyword evidence="3" id="KW-0067">ATP-binding</keyword>
<dbReference type="EC" id="5.6.2.4" evidence="5"/>
<evidence type="ECO:0000256" key="1">
    <source>
        <dbReference type="ARBA" id="ARBA00005446"/>
    </source>
</evidence>
<feature type="region of interest" description="Disordered" evidence="6">
    <location>
        <begin position="1"/>
        <end position="28"/>
    </location>
</feature>
<evidence type="ECO:0000256" key="3">
    <source>
        <dbReference type="ARBA" id="ARBA00022840"/>
    </source>
</evidence>
<dbReference type="GO" id="GO:0003676">
    <property type="term" value="F:nucleic acid binding"/>
    <property type="evidence" value="ECO:0007669"/>
    <property type="project" value="InterPro"/>
</dbReference>
<dbReference type="InterPro" id="IPR001650">
    <property type="entry name" value="Helicase_C-like"/>
</dbReference>
<comment type="similarity">
    <text evidence="1">Belongs to the helicase family. RecQ subfamily.</text>
</comment>
<organism evidence="9 10">
    <name type="scientific">Trypanosoma brucei gambiense (strain MHOM/CI/86/DAL972)</name>
    <dbReference type="NCBI Taxonomy" id="679716"/>
    <lineage>
        <taxon>Eukaryota</taxon>
        <taxon>Discoba</taxon>
        <taxon>Euglenozoa</taxon>
        <taxon>Kinetoplastea</taxon>
        <taxon>Metakinetoplastina</taxon>
        <taxon>Trypanosomatida</taxon>
        <taxon>Trypanosomatidae</taxon>
        <taxon>Trypanosoma</taxon>
    </lineage>
</organism>
<dbReference type="Pfam" id="PF00270">
    <property type="entry name" value="DEAD"/>
    <property type="match status" value="1"/>
</dbReference>
<name>C9ZR26_TRYB9</name>
<dbReference type="GO" id="GO:0005694">
    <property type="term" value="C:chromosome"/>
    <property type="evidence" value="ECO:0007669"/>
    <property type="project" value="TreeGrafter"/>
</dbReference>
<dbReference type="Gene3D" id="3.40.50.300">
    <property type="entry name" value="P-loop containing nucleotide triphosphate hydrolases"/>
    <property type="match status" value="2"/>
</dbReference>
<evidence type="ECO:0000313" key="9">
    <source>
        <dbReference type="EMBL" id="CBH11856.1"/>
    </source>
</evidence>
<evidence type="ECO:0000259" key="7">
    <source>
        <dbReference type="PROSITE" id="PS51192"/>
    </source>
</evidence>
<feature type="compositionally biased region" description="Polar residues" evidence="6">
    <location>
        <begin position="15"/>
        <end position="27"/>
    </location>
</feature>
<feature type="domain" description="Helicase ATP-binding" evidence="7">
    <location>
        <begin position="165"/>
        <end position="372"/>
    </location>
</feature>
<dbReference type="OrthoDB" id="10261556at2759"/>
<reference evidence="10" key="1">
    <citation type="journal article" date="2010" name="PLoS Negl. Trop. Dis.">
        <title>The genome sequence of Trypanosoma brucei gambiense, causative agent of chronic human african trypanosomiasis.</title>
        <authorList>
            <person name="Jackson A.P."/>
            <person name="Sanders M."/>
            <person name="Berry A."/>
            <person name="McQuillan J."/>
            <person name="Aslett M.A."/>
            <person name="Quail M.A."/>
            <person name="Chukualim B."/>
            <person name="Capewell P."/>
            <person name="MacLeod A."/>
            <person name="Melville S.E."/>
            <person name="Gibson W."/>
            <person name="Barry J.D."/>
            <person name="Berriman M."/>
            <person name="Hertz-Fowler C."/>
        </authorList>
    </citation>
    <scope>NUCLEOTIDE SEQUENCE [LARGE SCALE GENOMIC DNA]</scope>
    <source>
        <strain evidence="10">MHOM/CI/86/DAL972</strain>
    </source>
</reference>
<dbReference type="PROSITE" id="PS51192">
    <property type="entry name" value="HELICASE_ATP_BIND_1"/>
    <property type="match status" value="1"/>
</dbReference>
<dbReference type="InterPro" id="IPR011545">
    <property type="entry name" value="DEAD/DEAH_box_helicase_dom"/>
</dbReference>
<dbReference type="RefSeq" id="XP_011774141.1">
    <property type="nucleotide sequence ID" value="XM_011775839.1"/>
</dbReference>
<dbReference type="GO" id="GO:0043138">
    <property type="term" value="F:3'-5' DNA helicase activity"/>
    <property type="evidence" value="ECO:0007669"/>
    <property type="project" value="UniProtKB-EC"/>
</dbReference>
<evidence type="ECO:0000259" key="8">
    <source>
        <dbReference type="PROSITE" id="PS51194"/>
    </source>
</evidence>
<dbReference type="Pfam" id="PF00271">
    <property type="entry name" value="Helicase_C"/>
    <property type="match status" value="1"/>
</dbReference>
<evidence type="ECO:0000313" key="10">
    <source>
        <dbReference type="Proteomes" id="UP000002316"/>
    </source>
</evidence>
<comment type="catalytic activity">
    <reaction evidence="4">
        <text>Couples ATP hydrolysis with the unwinding of duplex DNA by translocating in the 3'-5' direction.</text>
        <dbReference type="EC" id="5.6.2.4"/>
    </reaction>
</comment>
<keyword evidence="9" id="KW-0378">Hydrolase</keyword>
<gene>
    <name evidence="9" type="ORF">TbgDal_VI3340</name>
</gene>
<dbReference type="GO" id="GO:0005634">
    <property type="term" value="C:nucleus"/>
    <property type="evidence" value="ECO:0007669"/>
    <property type="project" value="TreeGrafter"/>
</dbReference>
<dbReference type="GeneID" id="23861988"/>
<protein>
    <recommendedName>
        <fullName evidence="5">DNA 3'-5' helicase</fullName>
        <ecNumber evidence="5">5.6.2.4</ecNumber>
    </recommendedName>
</protein>
<dbReference type="GO" id="GO:0005737">
    <property type="term" value="C:cytoplasm"/>
    <property type="evidence" value="ECO:0007669"/>
    <property type="project" value="TreeGrafter"/>
</dbReference>
<feature type="domain" description="Helicase C-terminal" evidence="8">
    <location>
        <begin position="407"/>
        <end position="602"/>
    </location>
</feature>
<dbReference type="SMART" id="SM00490">
    <property type="entry name" value="HELICc"/>
    <property type="match status" value="1"/>
</dbReference>
<dbReference type="PANTHER" id="PTHR13710:SF108">
    <property type="entry name" value="ATP-DEPENDENT DNA HELICASE Q4"/>
    <property type="match status" value="1"/>
</dbReference>
<proteinExistence type="inferred from homology"/>
<evidence type="ECO:0000256" key="6">
    <source>
        <dbReference type="SAM" id="MobiDB-lite"/>
    </source>
</evidence>
<evidence type="ECO:0000256" key="4">
    <source>
        <dbReference type="ARBA" id="ARBA00034617"/>
    </source>
</evidence>
<dbReference type="PROSITE" id="PS51194">
    <property type="entry name" value="HELICASE_CTER"/>
    <property type="match status" value="1"/>
</dbReference>